<dbReference type="OMA" id="KHINHTE"/>
<comment type="caution">
    <text evidence="2">The sequence shown here is derived from an EMBL/GenBank/DDBJ whole genome shotgun (WGS) entry which is preliminary data.</text>
</comment>
<reference evidence="2 3" key="1">
    <citation type="submission" date="2013-02" db="EMBL/GenBank/DDBJ databases">
        <title>Genome sequence of Candida maltosa Xu316, a potential industrial strain for xylitol and ethanol production.</title>
        <authorList>
            <person name="Yu J."/>
            <person name="Wang Q."/>
            <person name="Geng X."/>
            <person name="Bao W."/>
            <person name="He P."/>
            <person name="Cai J."/>
        </authorList>
    </citation>
    <scope>NUCLEOTIDE SEQUENCE [LARGE SCALE GENOMIC DNA]</scope>
    <source>
        <strain evidence="3">Xu316</strain>
    </source>
</reference>
<accession>M3HKT7</accession>
<organism evidence="2 3">
    <name type="scientific">Candida maltosa (strain Xu316)</name>
    <name type="common">Yeast</name>
    <dbReference type="NCBI Taxonomy" id="1245528"/>
    <lineage>
        <taxon>Eukaryota</taxon>
        <taxon>Fungi</taxon>
        <taxon>Dikarya</taxon>
        <taxon>Ascomycota</taxon>
        <taxon>Saccharomycotina</taxon>
        <taxon>Pichiomycetes</taxon>
        <taxon>Debaryomycetaceae</taxon>
        <taxon>Candida/Lodderomyces clade</taxon>
        <taxon>Candida</taxon>
    </lineage>
</organism>
<evidence type="ECO:0000256" key="1">
    <source>
        <dbReference type="SAM" id="Coils"/>
    </source>
</evidence>
<evidence type="ECO:0000313" key="3">
    <source>
        <dbReference type="Proteomes" id="UP000011777"/>
    </source>
</evidence>
<proteinExistence type="predicted"/>
<name>M3HKT7_CANMX</name>
<dbReference type="AlphaFoldDB" id="M3HKT7"/>
<dbReference type="Proteomes" id="UP000011777">
    <property type="component" value="Unassembled WGS sequence"/>
</dbReference>
<dbReference type="OrthoDB" id="4020944at2759"/>
<keyword evidence="1" id="KW-0175">Coiled coil</keyword>
<protein>
    <submittedName>
        <fullName evidence="2">Uncharacterized protein</fullName>
    </submittedName>
</protein>
<evidence type="ECO:0000313" key="2">
    <source>
        <dbReference type="EMBL" id="EMG48002.1"/>
    </source>
</evidence>
<keyword evidence="3" id="KW-1185">Reference proteome</keyword>
<dbReference type="HOGENOM" id="CLU_100640_0_0_1"/>
<dbReference type="eggNOG" id="ENOG502RQKQ">
    <property type="taxonomic scope" value="Eukaryota"/>
</dbReference>
<sequence length="229" mass="26183">MTETQTDLSSESESFASTFSNNVKLVKHINHTESTLISSAARLELESITLKETITDVIKTFREEFPMGDIKPLKSQIDHIQQDLETLKFCNKVDQHGIQIVTEELQKMSGSIGYFLSQPLSNNIEVVNELHSVKRSMDESLSGVLHVVQNMQVLLQDITTRQRLLEEKLQAESEKHGKLEKKITAQGKDIKEMKQFLKLLIPRVVSMETSYSKLAWSVDHDAEKRRKLM</sequence>
<feature type="coiled-coil region" evidence="1">
    <location>
        <begin position="155"/>
        <end position="182"/>
    </location>
</feature>
<gene>
    <name evidence="2" type="ORF">G210_1508</name>
</gene>
<dbReference type="EMBL" id="AOGT01001316">
    <property type="protein sequence ID" value="EMG48002.1"/>
    <property type="molecule type" value="Genomic_DNA"/>
</dbReference>